<proteinExistence type="predicted"/>
<reference evidence="2 3" key="1">
    <citation type="submission" date="2021-06" db="EMBL/GenBank/DDBJ databases">
        <title>Caerostris extrusa draft genome.</title>
        <authorList>
            <person name="Kono N."/>
            <person name="Arakawa K."/>
        </authorList>
    </citation>
    <scope>NUCLEOTIDE SEQUENCE [LARGE SCALE GENOMIC DNA]</scope>
</reference>
<feature type="signal peptide" evidence="1">
    <location>
        <begin position="1"/>
        <end position="18"/>
    </location>
</feature>
<evidence type="ECO:0000313" key="2">
    <source>
        <dbReference type="EMBL" id="GIZ00140.1"/>
    </source>
</evidence>
<dbReference type="AlphaFoldDB" id="A0AAV4Y1B1"/>
<evidence type="ECO:0000313" key="3">
    <source>
        <dbReference type="Proteomes" id="UP001054945"/>
    </source>
</evidence>
<dbReference type="Proteomes" id="UP001054945">
    <property type="component" value="Unassembled WGS sequence"/>
</dbReference>
<keyword evidence="1" id="KW-0732">Signal</keyword>
<feature type="chain" id="PRO_5043360562" description="Secreted protein" evidence="1">
    <location>
        <begin position="19"/>
        <end position="119"/>
    </location>
</feature>
<keyword evidence="3" id="KW-1185">Reference proteome</keyword>
<dbReference type="EMBL" id="BPLR01001123">
    <property type="protein sequence ID" value="GIZ00140.1"/>
    <property type="molecule type" value="Genomic_DNA"/>
</dbReference>
<evidence type="ECO:0008006" key="4">
    <source>
        <dbReference type="Google" id="ProtNLM"/>
    </source>
</evidence>
<gene>
    <name evidence="2" type="ORF">CEXT_570791</name>
</gene>
<name>A0AAV4Y1B1_CAEEX</name>
<evidence type="ECO:0000256" key="1">
    <source>
        <dbReference type="SAM" id="SignalP"/>
    </source>
</evidence>
<accession>A0AAV4Y1B1</accession>
<protein>
    <recommendedName>
        <fullName evidence="4">Secreted protein</fullName>
    </recommendedName>
</protein>
<organism evidence="2 3">
    <name type="scientific">Caerostris extrusa</name>
    <name type="common">Bark spider</name>
    <name type="synonym">Caerostris bankana</name>
    <dbReference type="NCBI Taxonomy" id="172846"/>
    <lineage>
        <taxon>Eukaryota</taxon>
        <taxon>Metazoa</taxon>
        <taxon>Ecdysozoa</taxon>
        <taxon>Arthropoda</taxon>
        <taxon>Chelicerata</taxon>
        <taxon>Arachnida</taxon>
        <taxon>Araneae</taxon>
        <taxon>Araneomorphae</taxon>
        <taxon>Entelegynae</taxon>
        <taxon>Araneoidea</taxon>
        <taxon>Araneidae</taxon>
        <taxon>Caerostris</taxon>
    </lineage>
</organism>
<sequence>MLLKLHFLLLFSSSFTITVNIDNTIPRIRKSHWMPSFLGCFHFSQRAATEPTLILAWEPLIVLDCSQQMPETRHAPLFGTRGNKCRNGLIYEAQNGIAVSVTFHQGQPIAGEIRAACSE</sequence>
<comment type="caution">
    <text evidence="2">The sequence shown here is derived from an EMBL/GenBank/DDBJ whole genome shotgun (WGS) entry which is preliminary data.</text>
</comment>